<dbReference type="EMBL" id="LGTZ01002533">
    <property type="protein sequence ID" value="OJD12931.1"/>
    <property type="molecule type" value="Genomic_DNA"/>
</dbReference>
<sequence>MRGQIWAQLGLPSDFFDDLPLEDERTIERSSHSVRRVERCLWYGHRLASLNRWISFSNDDKQFTLTFREGRGVKQAQ</sequence>
<accession>A0A1J9PYG0</accession>
<comment type="caution">
    <text evidence="1">The sequence shown here is derived from an EMBL/GenBank/DDBJ whole genome shotgun (WGS) entry which is preliminary data.</text>
</comment>
<keyword evidence="2" id="KW-1185">Reference proteome</keyword>
<evidence type="ECO:0000313" key="2">
    <source>
        <dbReference type="Proteomes" id="UP000242791"/>
    </source>
</evidence>
<proteinExistence type="predicted"/>
<dbReference type="Proteomes" id="UP000242791">
    <property type="component" value="Unassembled WGS sequence"/>
</dbReference>
<name>A0A1J9PYG0_9EURO</name>
<dbReference type="OrthoDB" id="4180531at2759"/>
<dbReference type="SUPFAM" id="SSF48452">
    <property type="entry name" value="TPR-like"/>
    <property type="match status" value="1"/>
</dbReference>
<protein>
    <submittedName>
        <fullName evidence="1">Uncharacterized protein</fullName>
    </submittedName>
</protein>
<gene>
    <name evidence="1" type="ORF">ACJ73_09275</name>
</gene>
<dbReference type="AlphaFoldDB" id="A0A1J9PYG0"/>
<dbReference type="STRING" id="1658174.A0A1J9PYG0"/>
<organism evidence="1 2">
    <name type="scientific">Blastomyces percursus</name>
    <dbReference type="NCBI Taxonomy" id="1658174"/>
    <lineage>
        <taxon>Eukaryota</taxon>
        <taxon>Fungi</taxon>
        <taxon>Dikarya</taxon>
        <taxon>Ascomycota</taxon>
        <taxon>Pezizomycotina</taxon>
        <taxon>Eurotiomycetes</taxon>
        <taxon>Eurotiomycetidae</taxon>
        <taxon>Onygenales</taxon>
        <taxon>Ajellomycetaceae</taxon>
        <taxon>Blastomyces</taxon>
    </lineage>
</organism>
<dbReference type="InterPro" id="IPR011990">
    <property type="entry name" value="TPR-like_helical_dom_sf"/>
</dbReference>
<dbReference type="VEuPathDB" id="FungiDB:ACJ73_09275"/>
<reference evidence="1 2" key="1">
    <citation type="submission" date="2015-08" db="EMBL/GenBank/DDBJ databases">
        <title>Emmonsia species relationships and genome sequence.</title>
        <authorList>
            <person name="Cuomo C.A."/>
            <person name="Schwartz I.S."/>
            <person name="Kenyon C."/>
            <person name="De Hoog G.S."/>
            <person name="Govender N.P."/>
            <person name="Botha A."/>
            <person name="Moreno L."/>
            <person name="De Vries M."/>
            <person name="Munoz J.F."/>
            <person name="Stielow J.B."/>
        </authorList>
    </citation>
    <scope>NUCLEOTIDE SEQUENCE [LARGE SCALE GENOMIC DNA]</scope>
    <source>
        <strain evidence="1 2">EI222</strain>
    </source>
</reference>
<evidence type="ECO:0000313" key="1">
    <source>
        <dbReference type="EMBL" id="OJD12931.1"/>
    </source>
</evidence>